<accession>A0AAV7X3S7</accession>
<gene>
    <name evidence="2" type="ORF">ONE63_011339</name>
</gene>
<feature type="region of interest" description="Disordered" evidence="1">
    <location>
        <begin position="1"/>
        <end position="23"/>
    </location>
</feature>
<name>A0AAV7X3S7_9NEOP</name>
<reference evidence="2" key="1">
    <citation type="submission" date="2022-12" db="EMBL/GenBank/DDBJ databases">
        <title>Chromosome-level genome assembly of the bean flower thrips Megalurothrips usitatus.</title>
        <authorList>
            <person name="Ma L."/>
            <person name="Liu Q."/>
            <person name="Li H."/>
            <person name="Cai W."/>
        </authorList>
    </citation>
    <scope>NUCLEOTIDE SEQUENCE</scope>
    <source>
        <strain evidence="2">Cailab_2022a</strain>
    </source>
</reference>
<organism evidence="2 3">
    <name type="scientific">Megalurothrips usitatus</name>
    <name type="common">bean blossom thrips</name>
    <dbReference type="NCBI Taxonomy" id="439358"/>
    <lineage>
        <taxon>Eukaryota</taxon>
        <taxon>Metazoa</taxon>
        <taxon>Ecdysozoa</taxon>
        <taxon>Arthropoda</taxon>
        <taxon>Hexapoda</taxon>
        <taxon>Insecta</taxon>
        <taxon>Pterygota</taxon>
        <taxon>Neoptera</taxon>
        <taxon>Paraneoptera</taxon>
        <taxon>Thysanoptera</taxon>
        <taxon>Terebrantia</taxon>
        <taxon>Thripoidea</taxon>
        <taxon>Thripidae</taxon>
        <taxon>Megalurothrips</taxon>
    </lineage>
</organism>
<dbReference type="AlphaFoldDB" id="A0AAV7X3S7"/>
<evidence type="ECO:0000313" key="2">
    <source>
        <dbReference type="EMBL" id="KAJ1519097.1"/>
    </source>
</evidence>
<evidence type="ECO:0000313" key="3">
    <source>
        <dbReference type="Proteomes" id="UP001075354"/>
    </source>
</evidence>
<dbReference type="Proteomes" id="UP001075354">
    <property type="component" value="Unassembled WGS sequence"/>
</dbReference>
<dbReference type="EMBL" id="JAPTSV010000786">
    <property type="protein sequence ID" value="KAJ1519097.1"/>
    <property type="molecule type" value="Genomic_DNA"/>
</dbReference>
<keyword evidence="3" id="KW-1185">Reference proteome</keyword>
<sequence length="233" mass="26090">MTSQRRREVGGSQHGQNEGIDGQHLHIIDQDFGRNVLSLSGGEIFQIKEAYSDGVDVQAGQETLPLSDQGSALNIVSEEDNVPEDALGQFVDVSEFSDNEPVNMRAKMDRCSRAVQSGLPKASNIMPDFMKKLKTVPMISCDVLSTHKRQLEHDYQDLDSDSSTDMEAEDECHPRKISRKHLIFFISETEPEFATLHGSLLKFDVVKILKTQMLKSPVDIRAKEMSLVEKKSI</sequence>
<comment type="caution">
    <text evidence="2">The sequence shown here is derived from an EMBL/GenBank/DDBJ whole genome shotgun (WGS) entry which is preliminary data.</text>
</comment>
<proteinExistence type="predicted"/>
<evidence type="ECO:0000256" key="1">
    <source>
        <dbReference type="SAM" id="MobiDB-lite"/>
    </source>
</evidence>
<protein>
    <submittedName>
        <fullName evidence="2">Uncharacterized protein</fullName>
    </submittedName>
</protein>